<proteinExistence type="predicted"/>
<name>A0A183LG89_9TREM</name>
<dbReference type="EMBL" id="UZAI01000753">
    <property type="protein sequence ID" value="VDO56135.1"/>
    <property type="molecule type" value="Genomic_DNA"/>
</dbReference>
<dbReference type="InterPro" id="IPR045609">
    <property type="entry name" value="DUF6451"/>
</dbReference>
<dbReference type="AlphaFoldDB" id="A0A183LG89"/>
<keyword evidence="2" id="KW-1185">Reference proteome</keyword>
<evidence type="ECO:0000313" key="2">
    <source>
        <dbReference type="Proteomes" id="UP000277204"/>
    </source>
</evidence>
<dbReference type="Pfam" id="PF20049">
    <property type="entry name" value="DUF6451"/>
    <property type="match status" value="1"/>
</dbReference>
<evidence type="ECO:0000313" key="1">
    <source>
        <dbReference type="EMBL" id="VDO56135.1"/>
    </source>
</evidence>
<reference evidence="1 2" key="1">
    <citation type="submission" date="2018-11" db="EMBL/GenBank/DDBJ databases">
        <authorList>
            <consortium name="Pathogen Informatics"/>
        </authorList>
    </citation>
    <scope>NUCLEOTIDE SEQUENCE [LARGE SCALE GENOMIC DNA]</scope>
    <source>
        <strain evidence="1 2">Zambia</strain>
    </source>
</reference>
<protein>
    <submittedName>
        <fullName evidence="1">Uncharacterized protein</fullName>
    </submittedName>
</protein>
<organism evidence="1 2">
    <name type="scientific">Schistosoma margrebowiei</name>
    <dbReference type="NCBI Taxonomy" id="48269"/>
    <lineage>
        <taxon>Eukaryota</taxon>
        <taxon>Metazoa</taxon>
        <taxon>Spiralia</taxon>
        <taxon>Lophotrochozoa</taxon>
        <taxon>Platyhelminthes</taxon>
        <taxon>Trematoda</taxon>
        <taxon>Digenea</taxon>
        <taxon>Strigeidida</taxon>
        <taxon>Schistosomatoidea</taxon>
        <taxon>Schistosomatidae</taxon>
        <taxon>Schistosoma</taxon>
    </lineage>
</organism>
<accession>A0A183LG89</accession>
<sequence>MVVGGSQHKILDPGLVLFLLIDTDLNVKIGKVRTAFLQLKKTWNSKQLSINIFSTNVKTVPLYRAETPRTTTTIIKKCSGVYK</sequence>
<dbReference type="Proteomes" id="UP000277204">
    <property type="component" value="Unassembled WGS sequence"/>
</dbReference>
<gene>
    <name evidence="1" type="ORF">SMRZ_LOCUS2814</name>
</gene>